<dbReference type="EMBL" id="AP012051">
    <property type="protein sequence ID" value="BAL80135.1"/>
    <property type="molecule type" value="Genomic_DNA"/>
</dbReference>
<accession>A0A7U6JFH6</accession>
<evidence type="ECO:0000313" key="2">
    <source>
        <dbReference type="Proteomes" id="UP000004793"/>
    </source>
</evidence>
<evidence type="ECO:0000313" key="1">
    <source>
        <dbReference type="EMBL" id="BAL80135.1"/>
    </source>
</evidence>
<dbReference type="AlphaFoldDB" id="A0A7U6JFH6"/>
<dbReference type="Proteomes" id="UP000004793">
    <property type="component" value="Chromosome"/>
</dbReference>
<gene>
    <name evidence="1" type="ordered locus">CSE_00090</name>
</gene>
<organism evidence="1 2">
    <name type="scientific">Caldisericum exile (strain DSM 21853 / NBRC 104410 / AZM16c01)</name>
    <dbReference type="NCBI Taxonomy" id="511051"/>
    <lineage>
        <taxon>Bacteria</taxon>
        <taxon>Pseudomonadati</taxon>
        <taxon>Caldisericota/Cryosericota group</taxon>
        <taxon>Caldisericota</taxon>
        <taxon>Caldisericia</taxon>
        <taxon>Caldisericales</taxon>
        <taxon>Caldisericaceae</taxon>
        <taxon>Caldisericum</taxon>
    </lineage>
</organism>
<name>A0A7U6JFH6_CALEA</name>
<proteinExistence type="predicted"/>
<dbReference type="KEGG" id="cex:CSE_00090"/>
<reference evidence="1 2" key="1">
    <citation type="submission" date="2011-01" db="EMBL/GenBank/DDBJ databases">
        <title>Whole genome sequence of Caldisericum exile AZM16c01.</title>
        <authorList>
            <person name="Narita-Yamada S."/>
            <person name="Kawakoshi A."/>
            <person name="Nakamura S."/>
            <person name="Sasagawa M."/>
            <person name="Fukada J."/>
            <person name="Sekine M."/>
            <person name="Kato Y."/>
            <person name="Fukai R."/>
            <person name="Sasaki K."/>
            <person name="Hanamaki A."/>
            <person name="Narita H."/>
            <person name="Konno Y."/>
            <person name="Mori K."/>
            <person name="Yamazaki S."/>
            <person name="Suzuki K."/>
            <person name="Fujita N."/>
        </authorList>
    </citation>
    <scope>NUCLEOTIDE SEQUENCE [LARGE SCALE GENOMIC DNA]</scope>
    <source>
        <strain evidence="2">DSM 21853 / NBRC 104410 / AZM16c01</strain>
    </source>
</reference>
<protein>
    <submittedName>
        <fullName evidence="1">Uncharacterized protein</fullName>
    </submittedName>
</protein>
<sequence>MENRKLLTTQNLKEIYEISRGTILSLERKRGSFHDNLAM</sequence>
<keyword evidence="2" id="KW-1185">Reference proteome</keyword>